<comment type="caution">
    <text evidence="2">The sequence shown here is derived from an EMBL/GenBank/DDBJ whole genome shotgun (WGS) entry which is preliminary data.</text>
</comment>
<proteinExistence type="predicted"/>
<accession>A0ABQ6ILD6</accession>
<feature type="domain" description="DUF5979" evidence="1">
    <location>
        <begin position="442"/>
        <end position="534"/>
    </location>
</feature>
<evidence type="ECO:0000259" key="1">
    <source>
        <dbReference type="Pfam" id="PF19407"/>
    </source>
</evidence>
<organism evidence="2 3">
    <name type="scientific">Demequina litorisediminis</name>
    <dbReference type="NCBI Taxonomy" id="1849022"/>
    <lineage>
        <taxon>Bacteria</taxon>
        <taxon>Bacillati</taxon>
        <taxon>Actinomycetota</taxon>
        <taxon>Actinomycetes</taxon>
        <taxon>Micrococcales</taxon>
        <taxon>Demequinaceae</taxon>
        <taxon>Demequina</taxon>
    </lineage>
</organism>
<protein>
    <recommendedName>
        <fullName evidence="1">DUF5979 domain-containing protein</fullName>
    </recommendedName>
</protein>
<dbReference type="InterPro" id="IPR046022">
    <property type="entry name" value="DUF5979"/>
</dbReference>
<keyword evidence="3" id="KW-1185">Reference proteome</keyword>
<dbReference type="EMBL" id="BSUN01000003">
    <property type="protein sequence ID" value="GMA37906.1"/>
    <property type="molecule type" value="Genomic_DNA"/>
</dbReference>
<dbReference type="Proteomes" id="UP001157125">
    <property type="component" value="Unassembled WGS sequence"/>
</dbReference>
<gene>
    <name evidence="2" type="ORF">GCM10025876_41100</name>
</gene>
<evidence type="ECO:0000313" key="3">
    <source>
        <dbReference type="Proteomes" id="UP001157125"/>
    </source>
</evidence>
<evidence type="ECO:0000313" key="2">
    <source>
        <dbReference type="EMBL" id="GMA37906.1"/>
    </source>
</evidence>
<dbReference type="Pfam" id="PF19407">
    <property type="entry name" value="DUF5979"/>
    <property type="match status" value="4"/>
</dbReference>
<name>A0ABQ6ILD6_9MICO</name>
<feature type="domain" description="DUF5979" evidence="1">
    <location>
        <begin position="346"/>
        <end position="427"/>
    </location>
</feature>
<sequence>MLGGEVEDYLVTPSHDTASLEAAMRIVDDVESAAPGETVTVETTLTNTGKDSLWHRSAVVDVSGALDDATMGMVAASRGTADYDESAQQIVWRGTLAAGESATIRHELVVGANYVGDQDVTSRVAGADVVNCSGEIASCGAAFAVSFGSLEVAHSSTGDAAGASWLPAMVETEVMCVSPDASHSVRRPVTLAVDGDWSIAAGLPLGYTCTVVPDAGIAGTSTVTPSTAIVGVVPEVAVVTDFDSAGVDVRVDVDGNAASTGRVPAEVVVDVVCRHTDAGVLVDQAVTVVPGGTGYAFAGLPPGTSCEGTVGDYGQDSTDLSAASVSLDTSAPVQLVAVLTYAQGSLTVQSSVQGEGAGETWVPDSIKAQVVCTHPVDGVVVDQILTVPADGARAVDGIRVGSVCDVTGQADQADEISLVDAQTITAGGATVELVSVYSANALRVTTAVVGSGAGEAWVPDAFTTSVVCSRDGLGEVYSRDFVQAAGSTFTIAGLPLGARCAVHQDDAGADALTYGPSESVEVRGTSSVTVRNTFKAGTLDVAAAVRGTAAAEAWVPSQFVLEATCSHPDYGTFIDGTVSVGSGAAAGPPAVCPWGLSVKSLQSPNLWPPRCPSTLSP</sequence>
<feature type="domain" description="DUF5979" evidence="1">
    <location>
        <begin position="151"/>
        <end position="229"/>
    </location>
</feature>
<feature type="domain" description="DUF5979" evidence="1">
    <location>
        <begin position="248"/>
        <end position="325"/>
    </location>
</feature>
<reference evidence="3" key="1">
    <citation type="journal article" date="2019" name="Int. J. Syst. Evol. Microbiol.">
        <title>The Global Catalogue of Microorganisms (GCM) 10K type strain sequencing project: providing services to taxonomists for standard genome sequencing and annotation.</title>
        <authorList>
            <consortium name="The Broad Institute Genomics Platform"/>
            <consortium name="The Broad Institute Genome Sequencing Center for Infectious Disease"/>
            <person name="Wu L."/>
            <person name="Ma J."/>
        </authorList>
    </citation>
    <scope>NUCLEOTIDE SEQUENCE [LARGE SCALE GENOMIC DNA]</scope>
    <source>
        <strain evidence="3">NBRC 112299</strain>
    </source>
</reference>